<dbReference type="Pfam" id="PF06687">
    <property type="entry name" value="SUR7"/>
    <property type="match status" value="1"/>
</dbReference>
<keyword evidence="4 6" id="KW-0472">Membrane</keyword>
<evidence type="ECO:0000256" key="5">
    <source>
        <dbReference type="SAM" id="MobiDB-lite"/>
    </source>
</evidence>
<dbReference type="InterPro" id="IPR051380">
    <property type="entry name" value="pH-response_reg_palI/RIM9"/>
</dbReference>
<organism evidence="7 8">
    <name type="scientific">[Candida] arabinofermentans NRRL YB-2248</name>
    <dbReference type="NCBI Taxonomy" id="983967"/>
    <lineage>
        <taxon>Eukaryota</taxon>
        <taxon>Fungi</taxon>
        <taxon>Dikarya</taxon>
        <taxon>Ascomycota</taxon>
        <taxon>Saccharomycotina</taxon>
        <taxon>Pichiomycetes</taxon>
        <taxon>Pichiales</taxon>
        <taxon>Pichiaceae</taxon>
        <taxon>Ogataea</taxon>
        <taxon>Ogataea/Candida clade</taxon>
    </lineage>
</organism>
<dbReference type="Proteomes" id="UP000094801">
    <property type="component" value="Unassembled WGS sequence"/>
</dbReference>
<dbReference type="GO" id="GO:0005886">
    <property type="term" value="C:plasma membrane"/>
    <property type="evidence" value="ECO:0007669"/>
    <property type="project" value="InterPro"/>
</dbReference>
<dbReference type="PANTHER" id="PTHR28013:SF3">
    <property type="entry name" value="PROTEIN DCV1-RELATED"/>
    <property type="match status" value="1"/>
</dbReference>
<evidence type="ECO:0000256" key="3">
    <source>
        <dbReference type="ARBA" id="ARBA00022989"/>
    </source>
</evidence>
<feature type="compositionally biased region" description="Polar residues" evidence="5">
    <location>
        <begin position="219"/>
        <end position="234"/>
    </location>
</feature>
<evidence type="ECO:0000313" key="8">
    <source>
        <dbReference type="Proteomes" id="UP000094801"/>
    </source>
</evidence>
<keyword evidence="3 6" id="KW-1133">Transmembrane helix</keyword>
<feature type="transmembrane region" description="Helical" evidence="6">
    <location>
        <begin position="154"/>
        <end position="175"/>
    </location>
</feature>
<gene>
    <name evidence="7" type="ORF">CANARDRAFT_26786</name>
</gene>
<feature type="compositionally biased region" description="Polar residues" evidence="5">
    <location>
        <begin position="357"/>
        <end position="366"/>
    </location>
</feature>
<evidence type="ECO:0008006" key="9">
    <source>
        <dbReference type="Google" id="ProtNLM"/>
    </source>
</evidence>
<reference evidence="8" key="1">
    <citation type="submission" date="2016-04" db="EMBL/GenBank/DDBJ databases">
        <title>Comparative genomics of biotechnologically important yeasts.</title>
        <authorList>
            <consortium name="DOE Joint Genome Institute"/>
            <person name="Riley R."/>
            <person name="Haridas S."/>
            <person name="Wolfe K.H."/>
            <person name="Lopes M.R."/>
            <person name="Hittinger C.T."/>
            <person name="Goker M."/>
            <person name="Salamov A."/>
            <person name="Wisecaver J."/>
            <person name="Long T.M."/>
            <person name="Aerts A.L."/>
            <person name="Barry K."/>
            <person name="Choi C."/>
            <person name="Clum A."/>
            <person name="Coughlan A.Y."/>
            <person name="Deshpande S."/>
            <person name="Douglass A.P."/>
            <person name="Hanson S.J."/>
            <person name="Klenk H.-P."/>
            <person name="Labutti K."/>
            <person name="Lapidus A."/>
            <person name="Lindquist E."/>
            <person name="Lipzen A."/>
            <person name="Meier-Kolthoff J.P."/>
            <person name="Ohm R.A."/>
            <person name="Otillar R.P."/>
            <person name="Pangilinan J."/>
            <person name="Peng Y."/>
            <person name="Rokas A."/>
            <person name="Rosa C.A."/>
            <person name="Scheuner C."/>
            <person name="Sibirny A.A."/>
            <person name="Slot J.C."/>
            <person name="Stielow J.B."/>
            <person name="Sun H."/>
            <person name="Kurtzman C.P."/>
            <person name="Blackwell M."/>
            <person name="Grigoriev I.V."/>
            <person name="Jeffries T.W."/>
        </authorList>
    </citation>
    <scope>NUCLEOTIDE SEQUENCE [LARGE SCALE GENOMIC DNA]</scope>
    <source>
        <strain evidence="8">NRRL YB-2248</strain>
    </source>
</reference>
<dbReference type="PANTHER" id="PTHR28013">
    <property type="entry name" value="PROTEIN DCV1-RELATED"/>
    <property type="match status" value="1"/>
</dbReference>
<dbReference type="InterPro" id="IPR009571">
    <property type="entry name" value="SUR7/Rim9-like_fungi"/>
</dbReference>
<proteinExistence type="predicted"/>
<evidence type="ECO:0000256" key="2">
    <source>
        <dbReference type="ARBA" id="ARBA00022692"/>
    </source>
</evidence>
<dbReference type="GO" id="GO:0035838">
    <property type="term" value="C:growing cell tip"/>
    <property type="evidence" value="ECO:0007669"/>
    <property type="project" value="TreeGrafter"/>
</dbReference>
<evidence type="ECO:0000256" key="1">
    <source>
        <dbReference type="ARBA" id="ARBA00004141"/>
    </source>
</evidence>
<evidence type="ECO:0000256" key="6">
    <source>
        <dbReference type="SAM" id="Phobius"/>
    </source>
</evidence>
<keyword evidence="8" id="KW-1185">Reference proteome</keyword>
<dbReference type="OrthoDB" id="2354757at2759"/>
<feature type="compositionally biased region" description="Polar residues" evidence="5">
    <location>
        <begin position="311"/>
        <end position="326"/>
    </location>
</feature>
<feature type="transmembrane region" description="Helical" evidence="6">
    <location>
        <begin position="12"/>
        <end position="34"/>
    </location>
</feature>
<dbReference type="GO" id="GO:0032153">
    <property type="term" value="C:cell division site"/>
    <property type="evidence" value="ECO:0007669"/>
    <property type="project" value="TreeGrafter"/>
</dbReference>
<dbReference type="STRING" id="983967.A0A1E4T6M6"/>
<feature type="transmembrane region" description="Helical" evidence="6">
    <location>
        <begin position="87"/>
        <end position="110"/>
    </location>
</feature>
<name>A0A1E4T6M6_9ASCO</name>
<feature type="region of interest" description="Disordered" evidence="5">
    <location>
        <begin position="307"/>
        <end position="376"/>
    </location>
</feature>
<evidence type="ECO:0000313" key="7">
    <source>
        <dbReference type="EMBL" id="ODV87385.1"/>
    </source>
</evidence>
<keyword evidence="2 6" id="KW-0812">Transmembrane</keyword>
<protein>
    <recommendedName>
        <fullName evidence="9">PH-response regulator protein palI/RIM9</fullName>
    </recommendedName>
</protein>
<evidence type="ECO:0000256" key="4">
    <source>
        <dbReference type="ARBA" id="ARBA00023136"/>
    </source>
</evidence>
<sequence length="438" mass="48728">MSNLTFHHKVTILQACLLLISFVFQLLAVLSVPITSRISLCTYNGYKFGVFGLCDAETCTDIRIGYRPSEIAKFSGFTLPSNARHSISYLLVVHPLAAGFTLVLFCMTVMSFHKKLSSSSQFYLLILLWTLPTFLFSLLAFLVDILLFIPHLDWFGWTILASTVLIASCGTMMCIMRRTTLSRRDHVLVTGNDKDLYMGALSYDDEDDDSSSSSYSETVGDSTDNLLGNTSDNTNLNPQIHSFFRPDAYRGCSQPSLAAYQDPITPDILPEVERTLHTGPDTTTPYLPPRIVSHPVTSIFVSDPDDELETDANNRSMFVNTRNSGLDSREVRSRTSSTAPSLLYPTYKEDDDLPVSHNRNNNQTEGSRPLLPTDSLSLNRDARRISAVSTRMADSLSEIASYSRSIACSHNRGSLYDQQSVVSDELILSSFIPTNNEL</sequence>
<comment type="subcellular location">
    <subcellularLocation>
        <location evidence="1">Membrane</location>
        <topology evidence="1">Multi-pass membrane protein</topology>
    </subcellularLocation>
</comment>
<feature type="transmembrane region" description="Helical" evidence="6">
    <location>
        <begin position="122"/>
        <end position="148"/>
    </location>
</feature>
<dbReference type="EMBL" id="KV453848">
    <property type="protein sequence ID" value="ODV87385.1"/>
    <property type="molecule type" value="Genomic_DNA"/>
</dbReference>
<accession>A0A1E4T6M6</accession>
<feature type="region of interest" description="Disordered" evidence="5">
    <location>
        <begin position="203"/>
        <end position="234"/>
    </location>
</feature>
<dbReference type="AlphaFoldDB" id="A0A1E4T6M6"/>